<feature type="compositionally biased region" description="Basic and acidic residues" evidence="1">
    <location>
        <begin position="495"/>
        <end position="510"/>
    </location>
</feature>
<feature type="compositionally biased region" description="Pro residues" evidence="1">
    <location>
        <begin position="401"/>
        <end position="421"/>
    </location>
</feature>
<reference evidence="3 4" key="1">
    <citation type="submission" date="2019-10" db="EMBL/GenBank/DDBJ databases">
        <title>A soil myxobacterium in the family Polyangiaceae.</title>
        <authorList>
            <person name="Li Y."/>
            <person name="Wang J."/>
        </authorList>
    </citation>
    <scope>NUCLEOTIDE SEQUENCE [LARGE SCALE GENOMIC DNA]</scope>
    <source>
        <strain evidence="3 4">DSM 14734</strain>
    </source>
</reference>
<feature type="region of interest" description="Disordered" evidence="1">
    <location>
        <begin position="386"/>
        <end position="529"/>
    </location>
</feature>
<evidence type="ECO:0000313" key="3">
    <source>
        <dbReference type="EMBL" id="MRG93100.1"/>
    </source>
</evidence>
<dbReference type="InterPro" id="IPR018683">
    <property type="entry name" value="DUF2169"/>
</dbReference>
<dbReference type="InterPro" id="IPR051082">
    <property type="entry name" value="Pentapeptide-BTB/POZ_domain"/>
</dbReference>
<evidence type="ECO:0000313" key="4">
    <source>
        <dbReference type="Proteomes" id="UP000440224"/>
    </source>
</evidence>
<feature type="compositionally biased region" description="Pro residues" evidence="1">
    <location>
        <begin position="467"/>
        <end position="477"/>
    </location>
</feature>
<comment type="caution">
    <text evidence="3">The sequence shown here is derived from an EMBL/GenBank/DDBJ whole genome shotgun (WGS) entry which is preliminary data.</text>
</comment>
<proteinExistence type="predicted"/>
<protein>
    <submittedName>
        <fullName evidence="3">DUF2169 domain-containing protein</fullName>
    </submittedName>
</protein>
<name>A0A6N7PRW7_9BACT</name>
<dbReference type="SUPFAM" id="SSF141571">
    <property type="entry name" value="Pentapeptide repeat-like"/>
    <property type="match status" value="3"/>
</dbReference>
<dbReference type="PANTHER" id="PTHR14136">
    <property type="entry name" value="BTB_POZ DOMAIN-CONTAINING PROTEIN KCTD9"/>
    <property type="match status" value="1"/>
</dbReference>
<keyword evidence="4" id="KW-1185">Reference proteome</keyword>
<organism evidence="3 4">
    <name type="scientific">Polyangium spumosum</name>
    <dbReference type="NCBI Taxonomy" id="889282"/>
    <lineage>
        <taxon>Bacteria</taxon>
        <taxon>Pseudomonadati</taxon>
        <taxon>Myxococcota</taxon>
        <taxon>Polyangia</taxon>
        <taxon>Polyangiales</taxon>
        <taxon>Polyangiaceae</taxon>
        <taxon>Polyangium</taxon>
    </lineage>
</organism>
<dbReference type="EMBL" id="WJIE01000004">
    <property type="protein sequence ID" value="MRG93100.1"/>
    <property type="molecule type" value="Genomic_DNA"/>
</dbReference>
<dbReference type="Pfam" id="PF00805">
    <property type="entry name" value="Pentapeptide"/>
    <property type="match status" value="6"/>
</dbReference>
<sequence length="988" mass="103607">MRSLGGLPSFPRGESPFTGTRVVPSTSPFPIPVSALKPVACGSALWRSGGVLRVTVFVKITFTLTHERTAWPTTTALDLVREERTRDKSPASSLLEAVETAPYLPSAGVILSGHACAPGGRPVPALSARLAIFRDRGLLDKTLHVFGDRPANAPQSPRPFDRMPLIYERAAQTEDNPVGVAPGAPSLPNLVDAHGPTRTAGFGPYGRYWPHRRRLLGNVDRKRLDGVVAEIPDSFDFRWFNPAPPDQQIEFLRGDEWIVLDGMHPSLPRVQSRLPQVRAKACTYLVGPGGPTPGRELDLIADLLVIDADRLLASLVFRGNFALDRLETVPHLRAFADVELPGNPIRWPDAAEVMRAPAPAPVMPAAAKKLPQTTALPAAEAFSTMPLRDEKSSAKAVLPFQPRPPGAPTVLPPNTPPPPPRPRVDLDDDPLMQTRAIDPDEPPSRPAIPFLNAPSGAAAQARAALGAPPPPPPPPRPLRLEDDDGATRAIDLAELEAKRAAATPFERDRGPGSVRPPPPPVVQTPPAMVHAPPPVVPTAPVTVQATPPAVPAPPLRVQAPPAAVPAPSLPVQPTQAAVPAPSLPVQPTPPAVPAPPAMVQPPPPVVPDRRAMEQEPLAPISARGAAPAPAVEETGIRATIVARLRAGERNPLHGLSVTGADLSKLDLAGANLSGHDLGGANFTGANLEGARLSDARLVDADLDGANLKGADLKGADLSRASLANTRLDGATVEGANFSSARGGGACFDGCRGRAPIFARGTWDGASFRALDALAADFSGASLAGAVFEKAVLPEVKLVDAHGKGASFSGARLDQAHAEGVSLTESNFQEIDAKGSTWENATLAGSSFEAARLDNAVLTRATCEGARFKRAFLKGANLGRVQADRACFDGATLDGADLRQARMHEARFEGASLQSVIGGRVDLSRGHFVSADLTNGNFRAALLAGSNLAKAKLDGADLRDADLKRCTLSGASRSGTKLMGANIRDAVDD</sequence>
<feature type="domain" description="DUF2169" evidence="2">
    <location>
        <begin position="52"/>
        <end position="318"/>
    </location>
</feature>
<dbReference type="Gene3D" id="2.160.20.80">
    <property type="entry name" value="E3 ubiquitin-protein ligase SopA"/>
    <property type="match status" value="2"/>
</dbReference>
<dbReference type="PANTHER" id="PTHR14136:SF17">
    <property type="entry name" value="BTB_POZ DOMAIN-CONTAINING PROTEIN KCTD9"/>
    <property type="match status" value="1"/>
</dbReference>
<dbReference type="Pfam" id="PF09937">
    <property type="entry name" value="DUF2169"/>
    <property type="match status" value="1"/>
</dbReference>
<feature type="compositionally biased region" description="Low complexity" evidence="1">
    <location>
        <begin position="453"/>
        <end position="466"/>
    </location>
</feature>
<dbReference type="InterPro" id="IPR001646">
    <property type="entry name" value="5peptide_repeat"/>
</dbReference>
<dbReference type="OrthoDB" id="5516327at2"/>
<feature type="compositionally biased region" description="Pro residues" evidence="1">
    <location>
        <begin position="514"/>
        <end position="523"/>
    </location>
</feature>
<evidence type="ECO:0000256" key="1">
    <source>
        <dbReference type="SAM" id="MobiDB-lite"/>
    </source>
</evidence>
<feature type="region of interest" description="Disordered" evidence="1">
    <location>
        <begin position="1"/>
        <end position="21"/>
    </location>
</feature>
<dbReference type="AlphaFoldDB" id="A0A6N7PRW7"/>
<accession>A0A6N7PRW7</accession>
<evidence type="ECO:0000259" key="2">
    <source>
        <dbReference type="Pfam" id="PF09937"/>
    </source>
</evidence>
<dbReference type="Proteomes" id="UP000440224">
    <property type="component" value="Unassembled WGS sequence"/>
</dbReference>
<gene>
    <name evidence="3" type="ORF">GF068_14325</name>
</gene>